<evidence type="ECO:0000256" key="8">
    <source>
        <dbReference type="ARBA" id="ARBA00048505"/>
    </source>
</evidence>
<dbReference type="InterPro" id="IPR036866">
    <property type="entry name" value="RibonucZ/Hydroxyglut_hydro"/>
</dbReference>
<dbReference type="RefSeq" id="WP_269879500.1">
    <property type="nucleotide sequence ID" value="NZ_JAQAGZ010000001.1"/>
</dbReference>
<keyword evidence="4 9" id="KW-1133">Transmembrane helix</keyword>
<evidence type="ECO:0000259" key="10">
    <source>
        <dbReference type="SMART" id="SM00849"/>
    </source>
</evidence>
<comment type="catalytic activity">
    <reaction evidence="6">
        <text>3',5'-cyclic CMP + H2O = CMP + H(+)</text>
        <dbReference type="Rhea" id="RHEA:72675"/>
        <dbReference type="ChEBI" id="CHEBI:15377"/>
        <dbReference type="ChEBI" id="CHEBI:15378"/>
        <dbReference type="ChEBI" id="CHEBI:58003"/>
        <dbReference type="ChEBI" id="CHEBI:60377"/>
    </reaction>
    <physiologicalReaction direction="left-to-right" evidence="6">
        <dbReference type="Rhea" id="RHEA:72676"/>
    </physiologicalReaction>
</comment>
<dbReference type="SUPFAM" id="SSF56281">
    <property type="entry name" value="Metallo-hydrolase/oxidoreductase"/>
    <property type="match status" value="1"/>
</dbReference>
<feature type="transmembrane region" description="Helical" evidence="9">
    <location>
        <begin position="430"/>
        <end position="453"/>
    </location>
</feature>
<feature type="transmembrane region" description="Helical" evidence="9">
    <location>
        <begin position="269"/>
        <end position="291"/>
    </location>
</feature>
<dbReference type="NCBIfam" id="TIGR00361">
    <property type="entry name" value="ComEC_Rec2"/>
    <property type="match status" value="1"/>
</dbReference>
<protein>
    <submittedName>
        <fullName evidence="11">DNA internalization-related competence protein ComEC/Rec2</fullName>
    </submittedName>
</protein>
<dbReference type="InterPro" id="IPR052159">
    <property type="entry name" value="Competence_DNA_uptake"/>
</dbReference>
<reference evidence="11 12" key="1">
    <citation type="submission" date="2022-12" db="EMBL/GenBank/DDBJ databases">
        <title>Draft genome sequence of Paenibacillus sp. dW9.</title>
        <authorList>
            <person name="Choi E.-W."/>
            <person name="Kim D.-U."/>
        </authorList>
    </citation>
    <scope>NUCLEOTIDE SEQUENCE [LARGE SCALE GENOMIC DNA]</scope>
    <source>
        <strain evidence="12">dW9</strain>
    </source>
</reference>
<keyword evidence="5 9" id="KW-0472">Membrane</keyword>
<organism evidence="11 12">
    <name type="scientific">Paenibacillus gyeongsangnamensis</name>
    <dbReference type="NCBI Taxonomy" id="3388067"/>
    <lineage>
        <taxon>Bacteria</taxon>
        <taxon>Bacillati</taxon>
        <taxon>Bacillota</taxon>
        <taxon>Bacilli</taxon>
        <taxon>Bacillales</taxon>
        <taxon>Paenibacillaceae</taxon>
        <taxon>Paenibacillus</taxon>
    </lineage>
</organism>
<dbReference type="InterPro" id="IPR004797">
    <property type="entry name" value="Competence_ComEC/Rec2"/>
</dbReference>
<dbReference type="Gene3D" id="3.60.15.10">
    <property type="entry name" value="Ribonuclease Z/Hydroxyacylglutathione hydrolase-like"/>
    <property type="match status" value="1"/>
</dbReference>
<feature type="transmembrane region" description="Helical" evidence="9">
    <location>
        <begin position="545"/>
        <end position="564"/>
    </location>
</feature>
<proteinExistence type="predicted"/>
<evidence type="ECO:0000256" key="4">
    <source>
        <dbReference type="ARBA" id="ARBA00022989"/>
    </source>
</evidence>
<feature type="transmembrane region" description="Helical" evidence="9">
    <location>
        <begin position="39"/>
        <end position="60"/>
    </location>
</feature>
<name>A0ABT4Q358_9BACL</name>
<dbReference type="Pfam" id="PF00753">
    <property type="entry name" value="Lactamase_B"/>
    <property type="match status" value="1"/>
</dbReference>
<comment type="caution">
    <text evidence="11">The sequence shown here is derived from an EMBL/GenBank/DDBJ whole genome shotgun (WGS) entry which is preliminary data.</text>
</comment>
<dbReference type="SMART" id="SM00849">
    <property type="entry name" value="Lactamase_B"/>
    <property type="match status" value="1"/>
</dbReference>
<dbReference type="CDD" id="cd07731">
    <property type="entry name" value="ComA-like_MBL-fold"/>
    <property type="match status" value="1"/>
</dbReference>
<dbReference type="PANTHER" id="PTHR30619:SF7">
    <property type="entry name" value="BETA-LACTAMASE DOMAIN PROTEIN"/>
    <property type="match status" value="1"/>
</dbReference>
<evidence type="ECO:0000256" key="2">
    <source>
        <dbReference type="ARBA" id="ARBA00022475"/>
    </source>
</evidence>
<feature type="transmembrane region" description="Helical" evidence="9">
    <location>
        <begin position="311"/>
        <end position="337"/>
    </location>
</feature>
<evidence type="ECO:0000256" key="1">
    <source>
        <dbReference type="ARBA" id="ARBA00004651"/>
    </source>
</evidence>
<dbReference type="PANTHER" id="PTHR30619">
    <property type="entry name" value="DNA INTERNALIZATION/COMPETENCE PROTEIN COMEC/REC2"/>
    <property type="match status" value="1"/>
</dbReference>
<gene>
    <name evidence="11" type="ORF">O9H85_01515</name>
</gene>
<dbReference type="InterPro" id="IPR025405">
    <property type="entry name" value="DUF4131"/>
</dbReference>
<dbReference type="Pfam" id="PF13567">
    <property type="entry name" value="DUF4131"/>
    <property type="match status" value="1"/>
</dbReference>
<evidence type="ECO:0000256" key="7">
    <source>
        <dbReference type="ARBA" id="ARBA00034301"/>
    </source>
</evidence>
<comment type="subcellular location">
    <subcellularLocation>
        <location evidence="1">Cell membrane</location>
        <topology evidence="1">Multi-pass membrane protein</topology>
    </subcellularLocation>
</comment>
<comment type="catalytic activity">
    <reaction evidence="8">
        <text>3',5'-cyclic UMP + H2O = UMP + H(+)</text>
        <dbReference type="Rhea" id="RHEA:70575"/>
        <dbReference type="ChEBI" id="CHEBI:15377"/>
        <dbReference type="ChEBI" id="CHEBI:15378"/>
        <dbReference type="ChEBI" id="CHEBI:57865"/>
        <dbReference type="ChEBI" id="CHEBI:184387"/>
    </reaction>
    <physiologicalReaction direction="left-to-right" evidence="8">
        <dbReference type="Rhea" id="RHEA:70576"/>
    </physiologicalReaction>
</comment>
<dbReference type="InterPro" id="IPR004477">
    <property type="entry name" value="ComEC_N"/>
</dbReference>
<evidence type="ECO:0000313" key="12">
    <source>
        <dbReference type="Proteomes" id="UP001527882"/>
    </source>
</evidence>
<evidence type="ECO:0000256" key="3">
    <source>
        <dbReference type="ARBA" id="ARBA00022692"/>
    </source>
</evidence>
<feature type="transmembrane region" description="Helical" evidence="9">
    <location>
        <begin position="460"/>
        <end position="482"/>
    </location>
</feature>
<feature type="transmembrane region" description="Helical" evidence="9">
    <location>
        <begin position="494"/>
        <end position="514"/>
    </location>
</feature>
<dbReference type="NCBIfam" id="TIGR00360">
    <property type="entry name" value="ComEC_N-term"/>
    <property type="match status" value="1"/>
</dbReference>
<dbReference type="Pfam" id="PF03772">
    <property type="entry name" value="Competence"/>
    <property type="match status" value="1"/>
</dbReference>
<dbReference type="EMBL" id="JAQAGZ010000001">
    <property type="protein sequence ID" value="MCZ8511135.1"/>
    <property type="molecule type" value="Genomic_DNA"/>
</dbReference>
<feature type="transmembrane region" description="Helical" evidence="9">
    <location>
        <begin position="399"/>
        <end position="418"/>
    </location>
</feature>
<keyword evidence="2" id="KW-1003">Cell membrane</keyword>
<dbReference type="Proteomes" id="UP001527882">
    <property type="component" value="Unassembled WGS sequence"/>
</dbReference>
<evidence type="ECO:0000256" key="6">
    <source>
        <dbReference type="ARBA" id="ARBA00034221"/>
    </source>
</evidence>
<evidence type="ECO:0000313" key="11">
    <source>
        <dbReference type="EMBL" id="MCZ8511135.1"/>
    </source>
</evidence>
<dbReference type="InterPro" id="IPR001279">
    <property type="entry name" value="Metallo-B-lactamas"/>
</dbReference>
<sequence length="857" mass="94571">MVWDGVQSWLRSRPLVVFALLWIAGYAGACSLELPWLDIRTSLVSGALLGAAALFGSGLWKKPLIALLIIATAAAYYGQYDQGNRSQLAGVVTEEAELAGKISVASPVQVDGDRVSFQAVAESLIVNGAETPARGERLQVSIRLLKREEQALAEAWERGDRLELSGTLRAPEGARNFDGFDYRRYLRLQHIHWQLSIKGLSTVTAEKLGWRDVGFWNPLRHADRLRQQLGDRIERLFPKEQSGFMKGLLIGMAEDFEPAQFDMFSKLGLTHIIAVSGLHVAVFLGCVLWVLRRVGLTKEKTLLICIGLMPLYIIATGALPSIIRAGVMSMIGLYAAYRGKLKDGLHVALGAGVLILFWDPYFMLNVSFQLSYLVTLGLIVGVPRVSRLIPVRQAKLRDALSIALVAQFMSFPLTIYYFNQFSFLSLEANLLMVPAFSAFTMPVGMIALFAGMVWLPAGSVIAWVVAKGNALFFWAIGLMGRWDTFQTIWPSPNGLWIVVYYSLAAILVYSLTVWRKTRDEARSPKAGPNLLTAGEEIVQHRLRTLTIGGLLPLSGLGLCIWLAYGYAPEMGRPQGGQVQFIDVGQGDSILIRSPAAGKVMLIDGGGTVTFRKPGEEWKQRRDPYEVGKKLLVPLLKKRGVQRIDYLLLTHQDADHYGGLQAVLEQVPVDRLLFNGTLKPGAEVEKLFSTALSKGTELIAMRSGDGLVLDQRTKLDFLYPQPQDEAIRLLKDQNPSSVVFYMEMDGTRWLFTGDMDQAAERLVLQQGTGGVVRPIDVMKIAHHGSKSSTSPEWLSAWQPKHAVISVGAHNVYGHPNPGVLERLTNGGTAIHRTDRDGEVQMAVKGGRIFIRSKLKEAS</sequence>
<dbReference type="InterPro" id="IPR035681">
    <property type="entry name" value="ComA-like_MBL"/>
</dbReference>
<feature type="transmembrane region" description="Helical" evidence="9">
    <location>
        <begin position="370"/>
        <end position="387"/>
    </location>
</feature>
<feature type="domain" description="Metallo-beta-lactamase" evidence="10">
    <location>
        <begin position="585"/>
        <end position="808"/>
    </location>
</feature>
<keyword evidence="3 9" id="KW-0812">Transmembrane</keyword>
<accession>A0ABT4Q358</accession>
<keyword evidence="12" id="KW-1185">Reference proteome</keyword>
<feature type="transmembrane region" description="Helical" evidence="9">
    <location>
        <begin position="344"/>
        <end position="364"/>
    </location>
</feature>
<comment type="function">
    <text evidence="7">Counteracts the endogenous Pycsar antiviral defense system. Phosphodiesterase that enables metal-dependent hydrolysis of host cyclic nucleotide Pycsar defense signals such as cCMP and cUMP.</text>
</comment>
<evidence type="ECO:0000256" key="5">
    <source>
        <dbReference type="ARBA" id="ARBA00023136"/>
    </source>
</evidence>
<evidence type="ECO:0000256" key="9">
    <source>
        <dbReference type="SAM" id="Phobius"/>
    </source>
</evidence>